<dbReference type="Proteomes" id="UP001293254">
    <property type="component" value="Unassembled WGS sequence"/>
</dbReference>
<evidence type="ECO:0000313" key="1">
    <source>
        <dbReference type="EMBL" id="KAK4431530.1"/>
    </source>
</evidence>
<proteinExistence type="predicted"/>
<organism evidence="1 2">
    <name type="scientific">Sesamum alatum</name>
    <dbReference type="NCBI Taxonomy" id="300844"/>
    <lineage>
        <taxon>Eukaryota</taxon>
        <taxon>Viridiplantae</taxon>
        <taxon>Streptophyta</taxon>
        <taxon>Embryophyta</taxon>
        <taxon>Tracheophyta</taxon>
        <taxon>Spermatophyta</taxon>
        <taxon>Magnoliopsida</taxon>
        <taxon>eudicotyledons</taxon>
        <taxon>Gunneridae</taxon>
        <taxon>Pentapetalae</taxon>
        <taxon>asterids</taxon>
        <taxon>lamiids</taxon>
        <taxon>Lamiales</taxon>
        <taxon>Pedaliaceae</taxon>
        <taxon>Sesamum</taxon>
    </lineage>
</organism>
<keyword evidence="2" id="KW-1185">Reference proteome</keyword>
<gene>
    <name evidence="1" type="ORF">Salat_0915100</name>
</gene>
<evidence type="ECO:0000313" key="2">
    <source>
        <dbReference type="Proteomes" id="UP001293254"/>
    </source>
</evidence>
<sequence>MRQIEEIANLGGKGPSVFYRLLNLSITRMQRRSHASIQTISILILTTAALTISYKKPGNVARISCRVKSAKNIEPANLGTPISPTEISPENQRKSERGIVGCPLTYAKNMWARIGQGDMWVKEGCYGNFKAMLMIVLLIKRSGAHEKGKDKTRTDVYYNDDWEKPVENLNPPVACFSH</sequence>
<name>A0AAE1YJS1_9LAMI</name>
<comment type="caution">
    <text evidence="1">The sequence shown here is derived from an EMBL/GenBank/DDBJ whole genome shotgun (WGS) entry which is preliminary data.</text>
</comment>
<dbReference type="EMBL" id="JACGWO010000003">
    <property type="protein sequence ID" value="KAK4431530.1"/>
    <property type="molecule type" value="Genomic_DNA"/>
</dbReference>
<reference evidence="1" key="2">
    <citation type="journal article" date="2024" name="Plant">
        <title>Genomic evolution and insights into agronomic trait innovations of Sesamum species.</title>
        <authorList>
            <person name="Miao H."/>
            <person name="Wang L."/>
            <person name="Qu L."/>
            <person name="Liu H."/>
            <person name="Sun Y."/>
            <person name="Le M."/>
            <person name="Wang Q."/>
            <person name="Wei S."/>
            <person name="Zheng Y."/>
            <person name="Lin W."/>
            <person name="Duan Y."/>
            <person name="Cao H."/>
            <person name="Xiong S."/>
            <person name="Wang X."/>
            <person name="Wei L."/>
            <person name="Li C."/>
            <person name="Ma Q."/>
            <person name="Ju M."/>
            <person name="Zhao R."/>
            <person name="Li G."/>
            <person name="Mu C."/>
            <person name="Tian Q."/>
            <person name="Mei H."/>
            <person name="Zhang T."/>
            <person name="Gao T."/>
            <person name="Zhang H."/>
        </authorList>
    </citation>
    <scope>NUCLEOTIDE SEQUENCE</scope>
    <source>
        <strain evidence="1">3651</strain>
    </source>
</reference>
<reference evidence="1" key="1">
    <citation type="submission" date="2020-06" db="EMBL/GenBank/DDBJ databases">
        <authorList>
            <person name="Li T."/>
            <person name="Hu X."/>
            <person name="Zhang T."/>
            <person name="Song X."/>
            <person name="Zhang H."/>
            <person name="Dai N."/>
            <person name="Sheng W."/>
            <person name="Hou X."/>
            <person name="Wei L."/>
        </authorList>
    </citation>
    <scope>NUCLEOTIDE SEQUENCE</scope>
    <source>
        <strain evidence="1">3651</strain>
        <tissue evidence="1">Leaf</tissue>
    </source>
</reference>
<accession>A0AAE1YJS1</accession>
<dbReference type="AlphaFoldDB" id="A0AAE1YJS1"/>
<protein>
    <submittedName>
        <fullName evidence="1">Uncharacterized protein</fullName>
    </submittedName>
</protein>